<dbReference type="Proteomes" id="UP000322530">
    <property type="component" value="Unassembled WGS sequence"/>
</dbReference>
<proteinExistence type="predicted"/>
<comment type="caution">
    <text evidence="1">The sequence shown here is derived from an EMBL/GenBank/DDBJ whole genome shotgun (WGS) entry which is preliminary data.</text>
</comment>
<sequence>MTGNFTVDQNIFPDVTWNVPSSASVDVAFFQSKATDQFKGTSRLFLRFDNSVKVITEAEYNHIVSQGQSSPSCKDCRPPLSITAIYASATAQANKKNR</sequence>
<reference evidence="1 2" key="1">
    <citation type="submission" date="2019-01" db="EMBL/GenBank/DDBJ databases">
        <title>Draft genome sequence of Dictyobacter sp. Uno17.</title>
        <authorList>
            <person name="Wang C.M."/>
            <person name="Zheng Y."/>
            <person name="Sakai Y."/>
            <person name="Abe K."/>
            <person name="Yokota A."/>
            <person name="Yabe S."/>
        </authorList>
    </citation>
    <scope>NUCLEOTIDE SEQUENCE [LARGE SCALE GENOMIC DNA]</scope>
    <source>
        <strain evidence="1 2">Uno17</strain>
    </source>
</reference>
<evidence type="ECO:0000313" key="2">
    <source>
        <dbReference type="Proteomes" id="UP000322530"/>
    </source>
</evidence>
<dbReference type="EMBL" id="BIXY01000002">
    <property type="protein sequence ID" value="GCF06749.1"/>
    <property type="molecule type" value="Genomic_DNA"/>
</dbReference>
<organism evidence="1 2">
    <name type="scientific">Dictyobacter arantiisoli</name>
    <dbReference type="NCBI Taxonomy" id="2014874"/>
    <lineage>
        <taxon>Bacteria</taxon>
        <taxon>Bacillati</taxon>
        <taxon>Chloroflexota</taxon>
        <taxon>Ktedonobacteria</taxon>
        <taxon>Ktedonobacterales</taxon>
        <taxon>Dictyobacteraceae</taxon>
        <taxon>Dictyobacter</taxon>
    </lineage>
</organism>
<accession>A0A5A5T707</accession>
<dbReference type="AlphaFoldDB" id="A0A5A5T707"/>
<protein>
    <submittedName>
        <fullName evidence="1">Uncharacterized protein</fullName>
    </submittedName>
</protein>
<evidence type="ECO:0000313" key="1">
    <source>
        <dbReference type="EMBL" id="GCF06749.1"/>
    </source>
</evidence>
<name>A0A5A5T707_9CHLR</name>
<gene>
    <name evidence="1" type="ORF">KDI_03130</name>
</gene>
<keyword evidence="2" id="KW-1185">Reference proteome</keyword>